<dbReference type="Proteomes" id="UP000095003">
    <property type="component" value="Unassembled WGS sequence"/>
</dbReference>
<dbReference type="AlphaFoldDB" id="A0A1E3AYU5"/>
<gene>
    <name evidence="1" type="ORF">BEH84_01091</name>
</gene>
<evidence type="ECO:0000313" key="1">
    <source>
        <dbReference type="EMBL" id="ODM13376.1"/>
    </source>
</evidence>
<accession>A0A1E3AYU5</accession>
<comment type="caution">
    <text evidence="1">The sequence shown here is derived from an EMBL/GenBank/DDBJ whole genome shotgun (WGS) entry which is preliminary data.</text>
</comment>
<sequence>MKVKEKIQKITFINDAYTKWKWRERTVSYGNENPDKTFFVIRRATCKVGLFSHVMTNMGLVRYALENNYIPVIDMQSNLNSYLEESQVGKENAWEFYFEQPCGYTLEDISTSRNVILSDGLITDENEYPDAIITFDSEKYQLWRDFFDKYFHIKKDIKDEAESLWCDLFHGDRVVGVLCRGTDYVVQHPKDHPIQPSVESLIKKASEILFEYNCKWIYLATEDETAYQKFSNVFKEYLKVTNAKRCENIGSENINEISFGRKNEKFLRGKEYLINILLLSQCNCLIAGRAGGTYGALMMGSEYEYQHIYNLGVY</sequence>
<proteinExistence type="predicted"/>
<reference evidence="1 2" key="1">
    <citation type="submission" date="2016-07" db="EMBL/GenBank/DDBJ databases">
        <title>Characterization of isolates of Eisenbergiella tayi derived from blood cultures, using whole genome sequencing.</title>
        <authorList>
            <person name="Burdz T."/>
            <person name="Wiebe D."/>
            <person name="Huynh C."/>
            <person name="Bernard K."/>
        </authorList>
    </citation>
    <scope>NUCLEOTIDE SEQUENCE [LARGE SCALE GENOMIC DNA]</scope>
    <source>
        <strain evidence="1 2">NML 120489</strain>
    </source>
</reference>
<dbReference type="EMBL" id="MCGI01000001">
    <property type="protein sequence ID" value="ODM13376.1"/>
    <property type="molecule type" value="Genomic_DNA"/>
</dbReference>
<dbReference type="GeneID" id="93299593"/>
<name>A0A1E3AYU5_9FIRM</name>
<evidence type="ECO:0000313" key="2">
    <source>
        <dbReference type="Proteomes" id="UP000095003"/>
    </source>
</evidence>
<protein>
    <submittedName>
        <fullName evidence="1">Uncharacterized protein</fullName>
    </submittedName>
</protein>
<organism evidence="1 2">
    <name type="scientific">Eisenbergiella tayi</name>
    <dbReference type="NCBI Taxonomy" id="1432052"/>
    <lineage>
        <taxon>Bacteria</taxon>
        <taxon>Bacillati</taxon>
        <taxon>Bacillota</taxon>
        <taxon>Clostridia</taxon>
        <taxon>Lachnospirales</taxon>
        <taxon>Lachnospiraceae</taxon>
        <taxon>Eisenbergiella</taxon>
    </lineage>
</organism>
<dbReference type="Gene3D" id="3.40.50.11350">
    <property type="match status" value="1"/>
</dbReference>
<dbReference type="RefSeq" id="WP_069156023.1">
    <property type="nucleotide sequence ID" value="NZ_MCGI01000001.1"/>
</dbReference>